<keyword evidence="9" id="KW-1278">Translocase</keyword>
<dbReference type="SUPFAM" id="SSF52540">
    <property type="entry name" value="P-loop containing nucleoside triphosphate hydrolases"/>
    <property type="match status" value="2"/>
</dbReference>
<dbReference type="EMBL" id="AWSU01000339">
    <property type="protein sequence ID" value="ERI74280.1"/>
    <property type="molecule type" value="Genomic_DNA"/>
</dbReference>
<evidence type="ECO:0000256" key="9">
    <source>
        <dbReference type="ARBA" id="ARBA00022967"/>
    </source>
</evidence>
<dbReference type="InterPro" id="IPR003439">
    <property type="entry name" value="ABC_transporter-like_ATP-bd"/>
</dbReference>
<keyword evidence="10" id="KW-0472">Membrane</keyword>
<dbReference type="PANTHER" id="PTHR43790">
    <property type="entry name" value="CARBOHYDRATE TRANSPORT ATP-BINDING PROTEIN MG119-RELATED"/>
    <property type="match status" value="1"/>
</dbReference>
<evidence type="ECO:0000256" key="7">
    <source>
        <dbReference type="ARBA" id="ARBA00022741"/>
    </source>
</evidence>
<dbReference type="PROSITE" id="PS50893">
    <property type="entry name" value="ABC_TRANSPORTER_2"/>
    <property type="match status" value="2"/>
</dbReference>
<dbReference type="InterPro" id="IPR050107">
    <property type="entry name" value="ABC_carbohydrate_import_ATPase"/>
</dbReference>
<evidence type="ECO:0000256" key="4">
    <source>
        <dbReference type="ARBA" id="ARBA00022475"/>
    </source>
</evidence>
<organism evidence="12 13">
    <name type="scientific">[Clostridium] symbiosum ATCC 14940</name>
    <dbReference type="NCBI Taxonomy" id="411472"/>
    <lineage>
        <taxon>Bacteria</taxon>
        <taxon>Bacillati</taxon>
        <taxon>Bacillota</taxon>
        <taxon>Clostridia</taxon>
        <taxon>Lachnospirales</taxon>
        <taxon>Lachnospiraceae</taxon>
        <taxon>Otoolea</taxon>
    </lineage>
</organism>
<evidence type="ECO:0000256" key="10">
    <source>
        <dbReference type="ARBA" id="ARBA00023136"/>
    </source>
</evidence>
<accession>A0ABC9TSM8</accession>
<dbReference type="SMART" id="SM00382">
    <property type="entry name" value="AAA"/>
    <property type="match status" value="2"/>
</dbReference>
<dbReference type="FunFam" id="3.40.50.300:FF:000127">
    <property type="entry name" value="Ribose import ATP-binding protein RbsA"/>
    <property type="match status" value="1"/>
</dbReference>
<evidence type="ECO:0000256" key="6">
    <source>
        <dbReference type="ARBA" id="ARBA00022737"/>
    </source>
</evidence>
<evidence type="ECO:0000256" key="5">
    <source>
        <dbReference type="ARBA" id="ARBA00022597"/>
    </source>
</evidence>
<keyword evidence="6" id="KW-0677">Repeat</keyword>
<evidence type="ECO:0000256" key="2">
    <source>
        <dbReference type="ARBA" id="ARBA00004533"/>
    </source>
</evidence>
<dbReference type="GO" id="GO:0005886">
    <property type="term" value="C:plasma membrane"/>
    <property type="evidence" value="ECO:0007669"/>
    <property type="project" value="UniProtKB-SubCell"/>
</dbReference>
<dbReference type="CDD" id="cd03215">
    <property type="entry name" value="ABC_Carb_Monos_II"/>
    <property type="match status" value="1"/>
</dbReference>
<protein>
    <submittedName>
        <fullName evidence="12">Phage tail component protein</fullName>
    </submittedName>
</protein>
<dbReference type="InterPro" id="IPR017871">
    <property type="entry name" value="ABC_transporter-like_CS"/>
</dbReference>
<reference evidence="12 13" key="1">
    <citation type="submission" date="2013-07" db="EMBL/GenBank/DDBJ databases">
        <authorList>
            <person name="Weinstock G."/>
            <person name="Sodergren E."/>
            <person name="Wylie T."/>
            <person name="Fulton L."/>
            <person name="Fulton R."/>
            <person name="Fronick C."/>
            <person name="O'Laughlin M."/>
            <person name="Godfrey J."/>
            <person name="Miner T."/>
            <person name="Herter B."/>
            <person name="Appelbaum E."/>
            <person name="Cordes M."/>
            <person name="Lek S."/>
            <person name="Wollam A."/>
            <person name="Pepin K.H."/>
            <person name="Palsikar V.B."/>
            <person name="Mitreva M."/>
            <person name="Wilson R.K."/>
        </authorList>
    </citation>
    <scope>NUCLEOTIDE SEQUENCE [LARGE SCALE GENOMIC DNA]</scope>
    <source>
        <strain evidence="12 13">ATCC 14940</strain>
    </source>
</reference>
<proteinExistence type="predicted"/>
<feature type="domain" description="ABC transporter" evidence="11">
    <location>
        <begin position="12"/>
        <end position="247"/>
    </location>
</feature>
<keyword evidence="7" id="KW-0547">Nucleotide-binding</keyword>
<dbReference type="GO" id="GO:0015749">
    <property type="term" value="P:monosaccharide transmembrane transport"/>
    <property type="evidence" value="ECO:0007669"/>
    <property type="project" value="UniProtKB-ARBA"/>
</dbReference>
<dbReference type="PANTHER" id="PTHR43790:SF9">
    <property type="entry name" value="GALACTOFURANOSE TRANSPORTER ATP-BINDING PROTEIN YTFR"/>
    <property type="match status" value="1"/>
</dbReference>
<keyword evidence="3" id="KW-0813">Transport</keyword>
<evidence type="ECO:0000256" key="8">
    <source>
        <dbReference type="ARBA" id="ARBA00022840"/>
    </source>
</evidence>
<dbReference type="InterPro" id="IPR003593">
    <property type="entry name" value="AAA+_ATPase"/>
</dbReference>
<gene>
    <name evidence="12" type="ORF">CLOSYM_04198</name>
</gene>
<name>A0ABC9TSM8_CLOSY</name>
<comment type="caution">
    <text evidence="12">The sequence shown here is derived from an EMBL/GenBank/DDBJ whole genome shotgun (WGS) entry which is preliminary data.</text>
</comment>
<comment type="subcellular location">
    <subcellularLocation>
        <location evidence="2">Cell inner membrane</location>
    </subcellularLocation>
    <subcellularLocation>
        <location evidence="1">Cell membrane</location>
        <topology evidence="1">Peripheral membrane protein</topology>
    </subcellularLocation>
</comment>
<dbReference type="Proteomes" id="UP000016491">
    <property type="component" value="Unassembled WGS sequence"/>
</dbReference>
<evidence type="ECO:0000259" key="11">
    <source>
        <dbReference type="PROSITE" id="PS50893"/>
    </source>
</evidence>
<dbReference type="GO" id="GO:0005524">
    <property type="term" value="F:ATP binding"/>
    <property type="evidence" value="ECO:0007669"/>
    <property type="project" value="UniProtKB-KW"/>
</dbReference>
<keyword evidence="8" id="KW-0067">ATP-binding</keyword>
<dbReference type="Pfam" id="PF00005">
    <property type="entry name" value="ABC_tran"/>
    <property type="match status" value="2"/>
</dbReference>
<evidence type="ECO:0000256" key="3">
    <source>
        <dbReference type="ARBA" id="ARBA00022448"/>
    </source>
</evidence>
<keyword evidence="4" id="KW-1003">Cell membrane</keyword>
<dbReference type="PROSITE" id="PS00211">
    <property type="entry name" value="ABC_TRANSPORTER_1"/>
    <property type="match status" value="1"/>
</dbReference>
<feature type="domain" description="ABC transporter" evidence="11">
    <location>
        <begin position="257"/>
        <end position="500"/>
    </location>
</feature>
<sequence length="500" mass="55404">MTGGENVGDVILKVNGLSKYYAQVKALDNISMEIRRGETHALCGENGAGKSTFIKLLTGAIPPSSGTIEFENQVYDRLTPSLAMKLGIAVIYQEFSLVPYLTVAENIFYGREISKMGVRSVRQMNLEAEKFCREMGVDIDVKAKVCGLGVAYQQIVEILKAVSKNAKFIIMDEPTAPLTLKETEIFFRIIRKLKEKKVTIIFISHRLTEVFDLCERVTVFCDGRFVTTKETGEVTKKQLISYMVGRELADDYPAGNGKTGNVVLEARHITGKRVHDVSFELREGEVLGIGGLVGAGRTELARAVYGADPVLSGEFLLDGKRFVPKSPRTALEHGIGLIPEDRKKQGLILDATVKENSALSILRRCSDFGVINKKEEERTVHRYIKDLNIKTPGMNQLVKNLSGGNQQKVVLAKMLATNCKILIFDEPTRGIDVGAKQEIYHLIREMTDQGKAVIMISSEMPELIGMSDRILVMADGRLKGEIGRGDFTQEHILEMASDLD</sequence>
<evidence type="ECO:0000313" key="12">
    <source>
        <dbReference type="EMBL" id="ERI74280.1"/>
    </source>
</evidence>
<evidence type="ECO:0000256" key="1">
    <source>
        <dbReference type="ARBA" id="ARBA00004202"/>
    </source>
</evidence>
<evidence type="ECO:0000313" key="13">
    <source>
        <dbReference type="Proteomes" id="UP000016491"/>
    </source>
</evidence>
<dbReference type="InterPro" id="IPR027417">
    <property type="entry name" value="P-loop_NTPase"/>
</dbReference>
<dbReference type="CDD" id="cd03216">
    <property type="entry name" value="ABC_Carb_Monos_I"/>
    <property type="match status" value="1"/>
</dbReference>
<keyword evidence="5" id="KW-0762">Sugar transport</keyword>
<dbReference type="AlphaFoldDB" id="A0ABC9TSM8"/>
<dbReference type="FunFam" id="3.40.50.300:FF:000126">
    <property type="entry name" value="Galactose/methyl galactoside import ATP-binding protein MglA"/>
    <property type="match status" value="1"/>
</dbReference>
<dbReference type="Gene3D" id="3.40.50.300">
    <property type="entry name" value="P-loop containing nucleotide triphosphate hydrolases"/>
    <property type="match status" value="2"/>
</dbReference>